<organism evidence="2 3">
    <name type="scientific">Dactylonectria estremocensis</name>
    <dbReference type="NCBI Taxonomy" id="1079267"/>
    <lineage>
        <taxon>Eukaryota</taxon>
        <taxon>Fungi</taxon>
        <taxon>Dikarya</taxon>
        <taxon>Ascomycota</taxon>
        <taxon>Pezizomycotina</taxon>
        <taxon>Sordariomycetes</taxon>
        <taxon>Hypocreomycetidae</taxon>
        <taxon>Hypocreales</taxon>
        <taxon>Nectriaceae</taxon>
        <taxon>Dactylonectria</taxon>
    </lineage>
</organism>
<keyword evidence="3" id="KW-1185">Reference proteome</keyword>
<dbReference type="PANTHER" id="PTHR38116">
    <property type="entry name" value="CHROMOSOME 7, WHOLE GENOME SHOTGUN SEQUENCE"/>
    <property type="match status" value="1"/>
</dbReference>
<feature type="region of interest" description="Disordered" evidence="1">
    <location>
        <begin position="236"/>
        <end position="277"/>
    </location>
</feature>
<gene>
    <name evidence="2" type="ORF">B0J13DRAFT_595705</name>
</gene>
<feature type="region of interest" description="Disordered" evidence="1">
    <location>
        <begin position="18"/>
        <end position="70"/>
    </location>
</feature>
<evidence type="ECO:0000313" key="2">
    <source>
        <dbReference type="EMBL" id="KAH7144119.1"/>
    </source>
</evidence>
<dbReference type="Pfam" id="PF11905">
    <property type="entry name" value="DUF3425"/>
    <property type="match status" value="1"/>
</dbReference>
<dbReference type="Proteomes" id="UP000717696">
    <property type="component" value="Unassembled WGS sequence"/>
</dbReference>
<proteinExistence type="predicted"/>
<evidence type="ECO:0000256" key="1">
    <source>
        <dbReference type="SAM" id="MobiDB-lite"/>
    </source>
</evidence>
<dbReference type="AlphaFoldDB" id="A0A9P9J4Y4"/>
<evidence type="ECO:0000313" key="3">
    <source>
        <dbReference type="Proteomes" id="UP000717696"/>
    </source>
</evidence>
<dbReference type="PANTHER" id="PTHR38116:SF5">
    <property type="entry name" value="BZIP DOMAIN-CONTAINING PROTEIN"/>
    <property type="match status" value="1"/>
</dbReference>
<reference evidence="2" key="1">
    <citation type="journal article" date="2021" name="Nat. Commun.">
        <title>Genetic determinants of endophytism in the Arabidopsis root mycobiome.</title>
        <authorList>
            <person name="Mesny F."/>
            <person name="Miyauchi S."/>
            <person name="Thiergart T."/>
            <person name="Pickel B."/>
            <person name="Atanasova L."/>
            <person name="Karlsson M."/>
            <person name="Huettel B."/>
            <person name="Barry K.W."/>
            <person name="Haridas S."/>
            <person name="Chen C."/>
            <person name="Bauer D."/>
            <person name="Andreopoulos W."/>
            <person name="Pangilinan J."/>
            <person name="LaButti K."/>
            <person name="Riley R."/>
            <person name="Lipzen A."/>
            <person name="Clum A."/>
            <person name="Drula E."/>
            <person name="Henrissat B."/>
            <person name="Kohler A."/>
            <person name="Grigoriev I.V."/>
            <person name="Martin F.M."/>
            <person name="Hacquard S."/>
        </authorList>
    </citation>
    <scope>NUCLEOTIDE SEQUENCE</scope>
    <source>
        <strain evidence="2">MPI-CAGE-AT-0021</strain>
    </source>
</reference>
<feature type="compositionally biased region" description="Basic residues" evidence="1">
    <location>
        <begin position="32"/>
        <end position="49"/>
    </location>
</feature>
<evidence type="ECO:0008006" key="4">
    <source>
        <dbReference type="Google" id="ProtNLM"/>
    </source>
</evidence>
<sequence>MASYQIFRLVPVRDEVPDENDEWAGLGDVKERRKRQNRLNQRAARRRQRLNGAPELEPGSESAGSKSPSVFSGPAIPARVVEGAASTVVDGYPPNVCFPLTRDAQLLHVISLNVSRAVLTNYVIISSIPLPTCHFCAFPRVFSLPSPEEMLMWSVSGAGVNFTLPPALMPTQIQQQIPHHGWVDLFPYPRLRDNLILALQEDRIDEDAFMMDLVGEAFGSLCGAGEVEYEGVVQLNPDDPQQAQSGSESGQAGINSGEKTTTNDPKPKETWSGDPGLVSWSDPWDINGWEVTEAFVEKWGFLLQGCGDVLVATNVWRDMRDEDPLTVTV</sequence>
<comment type="caution">
    <text evidence="2">The sequence shown here is derived from an EMBL/GenBank/DDBJ whole genome shotgun (WGS) entry which is preliminary data.</text>
</comment>
<feature type="compositionally biased region" description="Low complexity" evidence="1">
    <location>
        <begin position="241"/>
        <end position="253"/>
    </location>
</feature>
<dbReference type="OrthoDB" id="2245989at2759"/>
<dbReference type="InterPro" id="IPR021833">
    <property type="entry name" value="DUF3425"/>
</dbReference>
<name>A0A9P9J4Y4_9HYPO</name>
<dbReference type="EMBL" id="JAGMUU010000010">
    <property type="protein sequence ID" value="KAH7144119.1"/>
    <property type="molecule type" value="Genomic_DNA"/>
</dbReference>
<protein>
    <recommendedName>
        <fullName evidence="4">BZIP domain-containing protein</fullName>
    </recommendedName>
</protein>
<accession>A0A9P9J4Y4</accession>